<keyword evidence="1" id="KW-0812">Transmembrane</keyword>
<gene>
    <name evidence="2" type="ORF">F5878DRAFT_729692</name>
</gene>
<proteinExistence type="predicted"/>
<sequence>VDAKSRGNHLFFLSPSSIFIAALSSFVAPFNLSHSTGSETNARVFPGLPAPRTALSSSNSSSSLRLLPRLFVASTRI</sequence>
<dbReference type="AlphaFoldDB" id="A0AA38NV85"/>
<reference evidence="2" key="1">
    <citation type="submission" date="2022-08" db="EMBL/GenBank/DDBJ databases">
        <authorList>
            <consortium name="DOE Joint Genome Institute"/>
            <person name="Min B."/>
            <person name="Riley R."/>
            <person name="Sierra-Patev S."/>
            <person name="Naranjo-Ortiz M."/>
            <person name="Looney B."/>
            <person name="Konkel Z."/>
            <person name="Slot J.C."/>
            <person name="Sakamoto Y."/>
            <person name="Steenwyk J.L."/>
            <person name="Rokas A."/>
            <person name="Carro J."/>
            <person name="Camarero S."/>
            <person name="Ferreira P."/>
            <person name="Molpeceres G."/>
            <person name="Ruiz-Duenas F.J."/>
            <person name="Serrano A."/>
            <person name="Henrissat B."/>
            <person name="Drula E."/>
            <person name="Hughes K.W."/>
            <person name="Mata J.L."/>
            <person name="Ishikawa N.K."/>
            <person name="Vargas-Isla R."/>
            <person name="Ushijima S."/>
            <person name="Smith C.A."/>
            <person name="Ahrendt S."/>
            <person name="Andreopoulos W."/>
            <person name="He G."/>
            <person name="Labutti K."/>
            <person name="Lipzen A."/>
            <person name="Ng V."/>
            <person name="Sandor L."/>
            <person name="Barry K."/>
            <person name="Martinez A.T."/>
            <person name="Xiao Y."/>
            <person name="Gibbons J.G."/>
            <person name="Terashima K."/>
            <person name="Hibbett D.S."/>
            <person name="Grigoriev I.V."/>
        </authorList>
    </citation>
    <scope>NUCLEOTIDE SEQUENCE</scope>
    <source>
        <strain evidence="2">TFB9207</strain>
    </source>
</reference>
<keyword evidence="1" id="KW-0472">Membrane</keyword>
<evidence type="ECO:0000256" key="1">
    <source>
        <dbReference type="SAM" id="Phobius"/>
    </source>
</evidence>
<keyword evidence="3" id="KW-1185">Reference proteome</keyword>
<evidence type="ECO:0000313" key="3">
    <source>
        <dbReference type="Proteomes" id="UP001163846"/>
    </source>
</evidence>
<protein>
    <submittedName>
        <fullName evidence="2">Uncharacterized protein</fullName>
    </submittedName>
</protein>
<dbReference type="EMBL" id="MU807705">
    <property type="protein sequence ID" value="KAJ3831186.1"/>
    <property type="molecule type" value="Genomic_DNA"/>
</dbReference>
<name>A0AA38NV85_9AGAR</name>
<accession>A0AA38NV85</accession>
<feature type="transmembrane region" description="Helical" evidence="1">
    <location>
        <begin position="12"/>
        <end position="32"/>
    </location>
</feature>
<evidence type="ECO:0000313" key="2">
    <source>
        <dbReference type="EMBL" id="KAJ3831186.1"/>
    </source>
</evidence>
<keyword evidence="1" id="KW-1133">Transmembrane helix</keyword>
<comment type="caution">
    <text evidence="2">The sequence shown here is derived from an EMBL/GenBank/DDBJ whole genome shotgun (WGS) entry which is preliminary data.</text>
</comment>
<dbReference type="Proteomes" id="UP001163846">
    <property type="component" value="Unassembled WGS sequence"/>
</dbReference>
<feature type="non-terminal residue" evidence="2">
    <location>
        <position position="77"/>
    </location>
</feature>
<organism evidence="2 3">
    <name type="scientific">Lentinula raphanica</name>
    <dbReference type="NCBI Taxonomy" id="153919"/>
    <lineage>
        <taxon>Eukaryota</taxon>
        <taxon>Fungi</taxon>
        <taxon>Dikarya</taxon>
        <taxon>Basidiomycota</taxon>
        <taxon>Agaricomycotina</taxon>
        <taxon>Agaricomycetes</taxon>
        <taxon>Agaricomycetidae</taxon>
        <taxon>Agaricales</taxon>
        <taxon>Marasmiineae</taxon>
        <taxon>Omphalotaceae</taxon>
        <taxon>Lentinula</taxon>
    </lineage>
</organism>